<proteinExistence type="predicted"/>
<sequence length="124" mass="14106">MDVNDITPIVISQPSLSALVLQHCPFRLFSLLCSSSLSTLSDMCVSVVMERGREEEDILDALKLLGERHTSIQDGSLRGFSSWEIVFNWYYFVEPVVKELEADMREMERKYKALGSVLMLSVVE</sequence>
<reference evidence="1 2" key="1">
    <citation type="journal article" date="2015" name="Fungal Genet. Biol.">
        <title>Evolution of novel wood decay mechanisms in Agaricales revealed by the genome sequences of Fistulina hepatica and Cylindrobasidium torrendii.</title>
        <authorList>
            <person name="Floudas D."/>
            <person name="Held B.W."/>
            <person name="Riley R."/>
            <person name="Nagy L.G."/>
            <person name="Koehler G."/>
            <person name="Ransdell A.S."/>
            <person name="Younus H."/>
            <person name="Chow J."/>
            <person name="Chiniquy J."/>
            <person name="Lipzen A."/>
            <person name="Tritt A."/>
            <person name="Sun H."/>
            <person name="Haridas S."/>
            <person name="LaButti K."/>
            <person name="Ohm R.A."/>
            <person name="Kues U."/>
            <person name="Blanchette R.A."/>
            <person name="Grigoriev I.V."/>
            <person name="Minto R.E."/>
            <person name="Hibbett D.S."/>
        </authorList>
    </citation>
    <scope>NUCLEOTIDE SEQUENCE [LARGE SCALE GENOMIC DNA]</scope>
    <source>
        <strain evidence="1 2">FP15055 ss-10</strain>
    </source>
</reference>
<keyword evidence="2" id="KW-1185">Reference proteome</keyword>
<dbReference type="AlphaFoldDB" id="A0A0D7B373"/>
<gene>
    <name evidence="1" type="ORF">CYLTODRAFT_89411</name>
</gene>
<accession>A0A0D7B373</accession>
<evidence type="ECO:0000313" key="1">
    <source>
        <dbReference type="EMBL" id="KIY64640.1"/>
    </source>
</evidence>
<evidence type="ECO:0000313" key="2">
    <source>
        <dbReference type="Proteomes" id="UP000054007"/>
    </source>
</evidence>
<protein>
    <submittedName>
        <fullName evidence="1">Uncharacterized protein</fullName>
    </submittedName>
</protein>
<dbReference type="Proteomes" id="UP000054007">
    <property type="component" value="Unassembled WGS sequence"/>
</dbReference>
<name>A0A0D7B373_9AGAR</name>
<dbReference type="EMBL" id="KN880626">
    <property type="protein sequence ID" value="KIY64640.1"/>
    <property type="molecule type" value="Genomic_DNA"/>
</dbReference>
<organism evidence="1 2">
    <name type="scientific">Cylindrobasidium torrendii FP15055 ss-10</name>
    <dbReference type="NCBI Taxonomy" id="1314674"/>
    <lineage>
        <taxon>Eukaryota</taxon>
        <taxon>Fungi</taxon>
        <taxon>Dikarya</taxon>
        <taxon>Basidiomycota</taxon>
        <taxon>Agaricomycotina</taxon>
        <taxon>Agaricomycetes</taxon>
        <taxon>Agaricomycetidae</taxon>
        <taxon>Agaricales</taxon>
        <taxon>Marasmiineae</taxon>
        <taxon>Physalacriaceae</taxon>
        <taxon>Cylindrobasidium</taxon>
    </lineage>
</organism>